<reference evidence="5" key="2">
    <citation type="submission" date="2016-08" db="EMBL/GenBank/DDBJ databases">
        <title>Discovery of first anaerobic lithoheterotrophic haloarchae widely represented in hypersaline habitats.</title>
        <authorList>
            <person name="Sorokin D.Y."/>
            <person name="Kublanov I.V."/>
            <person name="Roman P."/>
            <person name="Sinninghe Damste J.S."/>
            <person name="Golyshin P.N."/>
            <person name="Rojo D."/>
            <person name="Ciordia S."/>
            <person name="Mena Md.C."/>
            <person name="Ferrer M."/>
            <person name="Smedile F."/>
            <person name="Messina E."/>
            <person name="La Cono V."/>
            <person name="Yakimov M.M."/>
        </authorList>
    </citation>
    <scope>NUCLEOTIDE SEQUENCE [LARGE SCALE GENOMIC DNA]</scope>
    <source>
        <strain evidence="5">HSR6</strain>
    </source>
</reference>
<dbReference type="STRING" id="1873524.HSR6_0502"/>
<gene>
    <name evidence="3" type="ORF">HSR6_0502</name>
    <name evidence="2" type="ORF">HTSR_0518</name>
</gene>
<accession>A0A1J1AA02</accession>
<dbReference type="Pfam" id="PF16947">
    <property type="entry name" value="Ferredoxin_N"/>
    <property type="match status" value="1"/>
</dbReference>
<dbReference type="KEGG" id="hhsr:HSR6_0502"/>
<reference evidence="2 4" key="1">
    <citation type="submission" date="2016-06" db="EMBL/GenBank/DDBJ databases">
        <title>Discovery of anaerobic lithoheterotrophic haloarchaeon capable of sulfur respiration by hydrogen and formate.</title>
        <authorList>
            <person name="Sorokin D.Y."/>
            <person name="Kublanov I.V."/>
            <person name="Roman P."/>
            <person name="Sinninghe Damste J.S."/>
            <person name="Golyshin P.N."/>
            <person name="Rojo D."/>
            <person name="Ciordia S."/>
            <person name="Mena Md.C."/>
            <person name="Ferrer M."/>
            <person name="Smedile F."/>
            <person name="Messina E."/>
            <person name="La Cono V."/>
            <person name="Yakimov M.M."/>
        </authorList>
    </citation>
    <scope>NUCLEOTIDE SEQUENCE [LARGE SCALE GENOMIC DNA]</scope>
    <source>
        <strain evidence="2 4">HTSR1</strain>
    </source>
</reference>
<sequence>MNTQTDPPGTDPADDTAFELNQDEATKILEGSDFDTELGRELARDAIAVANGDLDEATFHDRHHEAVIDEFGVDERPTGDGQ</sequence>
<evidence type="ECO:0000313" key="2">
    <source>
        <dbReference type="EMBL" id="AOW79714.1"/>
    </source>
</evidence>
<feature type="domain" description="4Fe-4S ferredoxin iron-sulfur binding" evidence="1">
    <location>
        <begin position="22"/>
        <end position="78"/>
    </location>
</feature>
<evidence type="ECO:0000313" key="5">
    <source>
        <dbReference type="Proteomes" id="UP000186165"/>
    </source>
</evidence>
<evidence type="ECO:0000313" key="3">
    <source>
        <dbReference type="EMBL" id="APE94964.1"/>
    </source>
</evidence>
<dbReference type="EMBL" id="CP016804">
    <property type="protein sequence ID" value="APE94964.1"/>
    <property type="molecule type" value="Genomic_DNA"/>
</dbReference>
<dbReference type="OrthoDB" id="2837at2157"/>
<dbReference type="Proteomes" id="UP000185608">
    <property type="component" value="Chromosome"/>
</dbReference>
<name>A0A1D8S2X8_9EURY</name>
<keyword evidence="5" id="KW-1185">Reference proteome</keyword>
<reference evidence="3" key="3">
    <citation type="journal article" date="2017" name="ISME J.">
        <title>Discovery of anaerobic lithoheterotrophic haloarchaea, ubiquitous in hypersaline habitats.</title>
        <authorList>
            <person name="Sorokin D.Y."/>
            <person name="Messina E."/>
            <person name="Smedile F."/>
            <person name="Roman P."/>
            <person name="Damste J.S.S."/>
            <person name="Ciordia S."/>
            <person name="Mena M.C."/>
            <person name="Ferrer M."/>
            <person name="Golyshin P.N."/>
            <person name="Kublanov I.V."/>
            <person name="Samarov N.I."/>
            <person name="Toshchakov S.V."/>
            <person name="La Cono V."/>
            <person name="Yakimov M.M."/>
        </authorList>
    </citation>
    <scope>NUCLEOTIDE SEQUENCE</scope>
    <source>
        <strain evidence="3">HSR6</strain>
    </source>
</reference>
<dbReference type="Proteomes" id="UP000186165">
    <property type="component" value="Chromosome"/>
</dbReference>
<evidence type="ECO:0000313" key="4">
    <source>
        <dbReference type="Proteomes" id="UP000185608"/>
    </source>
</evidence>
<accession>A0A1D8S2X8</accession>
<dbReference type="GeneID" id="30417025"/>
<dbReference type="InterPro" id="IPR031604">
    <property type="entry name" value="Ferredoxin_N"/>
</dbReference>
<dbReference type="AlphaFoldDB" id="A0A1D8S2X8"/>
<organism evidence="2 4">
    <name type="scientific">Halodesulfurarchaeum formicicum</name>
    <dbReference type="NCBI Taxonomy" id="1873524"/>
    <lineage>
        <taxon>Archaea</taxon>
        <taxon>Methanobacteriati</taxon>
        <taxon>Methanobacteriota</taxon>
        <taxon>Stenosarchaea group</taxon>
        <taxon>Halobacteria</taxon>
        <taxon>Halobacteriales</taxon>
        <taxon>Halobacteriaceae</taxon>
        <taxon>Halodesulfurarchaeum</taxon>
    </lineage>
</organism>
<evidence type="ECO:0000259" key="1">
    <source>
        <dbReference type="Pfam" id="PF16947"/>
    </source>
</evidence>
<proteinExistence type="predicted"/>
<dbReference type="KEGG" id="halh:HTSR_0518"/>
<protein>
    <recommendedName>
        <fullName evidence="1">4Fe-4S ferredoxin iron-sulfur binding domain-containing protein</fullName>
    </recommendedName>
</protein>
<dbReference type="EMBL" id="CP016070">
    <property type="protein sequence ID" value="AOW79714.1"/>
    <property type="molecule type" value="Genomic_DNA"/>
</dbReference>
<dbReference type="RefSeq" id="WP_083258796.1">
    <property type="nucleotide sequence ID" value="NZ_CP016070.1"/>
</dbReference>